<name>A0A645BBT4_9ZZZZ</name>
<comment type="subcellular location">
    <subcellularLocation>
        <location evidence="1">Membrane</location>
        <topology evidence="1">Multi-pass membrane protein</topology>
    </subcellularLocation>
</comment>
<proteinExistence type="predicted"/>
<dbReference type="AlphaFoldDB" id="A0A645BBT4"/>
<feature type="domain" description="NfeD-like C-terminal" evidence="6">
    <location>
        <begin position="79"/>
        <end position="139"/>
    </location>
</feature>
<keyword evidence="3 5" id="KW-1133">Transmembrane helix</keyword>
<dbReference type="InterPro" id="IPR052165">
    <property type="entry name" value="Membrane_assoc_protease"/>
</dbReference>
<organism evidence="7">
    <name type="scientific">bioreactor metagenome</name>
    <dbReference type="NCBI Taxonomy" id="1076179"/>
    <lineage>
        <taxon>unclassified sequences</taxon>
        <taxon>metagenomes</taxon>
        <taxon>ecological metagenomes</taxon>
    </lineage>
</organism>
<dbReference type="EMBL" id="VSSQ01017906">
    <property type="protein sequence ID" value="MPM60643.1"/>
    <property type="molecule type" value="Genomic_DNA"/>
</dbReference>
<evidence type="ECO:0000256" key="1">
    <source>
        <dbReference type="ARBA" id="ARBA00004141"/>
    </source>
</evidence>
<keyword evidence="4 5" id="KW-0472">Membrane</keyword>
<dbReference type="PANTHER" id="PTHR33507">
    <property type="entry name" value="INNER MEMBRANE PROTEIN YBBJ"/>
    <property type="match status" value="1"/>
</dbReference>
<reference evidence="7" key="1">
    <citation type="submission" date="2019-08" db="EMBL/GenBank/DDBJ databases">
        <authorList>
            <person name="Kucharzyk K."/>
            <person name="Murdoch R.W."/>
            <person name="Higgins S."/>
            <person name="Loffler F."/>
        </authorList>
    </citation>
    <scope>NUCLEOTIDE SEQUENCE</scope>
</reference>
<dbReference type="Pfam" id="PF01957">
    <property type="entry name" value="NfeD"/>
    <property type="match status" value="1"/>
</dbReference>
<evidence type="ECO:0000256" key="2">
    <source>
        <dbReference type="ARBA" id="ARBA00022692"/>
    </source>
</evidence>
<dbReference type="Gene3D" id="2.40.50.140">
    <property type="entry name" value="Nucleic acid-binding proteins"/>
    <property type="match status" value="1"/>
</dbReference>
<evidence type="ECO:0000259" key="6">
    <source>
        <dbReference type="Pfam" id="PF01957"/>
    </source>
</evidence>
<evidence type="ECO:0000256" key="4">
    <source>
        <dbReference type="ARBA" id="ARBA00023136"/>
    </source>
</evidence>
<dbReference type="PANTHER" id="PTHR33507:SF3">
    <property type="entry name" value="INNER MEMBRANE PROTEIN YBBJ"/>
    <property type="match status" value="1"/>
</dbReference>
<protein>
    <recommendedName>
        <fullName evidence="6">NfeD-like C-terminal domain-containing protein</fullName>
    </recommendedName>
</protein>
<dbReference type="SUPFAM" id="SSF141322">
    <property type="entry name" value="NfeD domain-like"/>
    <property type="match status" value="1"/>
</dbReference>
<accession>A0A645BBT4</accession>
<evidence type="ECO:0000256" key="3">
    <source>
        <dbReference type="ARBA" id="ARBA00022989"/>
    </source>
</evidence>
<evidence type="ECO:0000256" key="5">
    <source>
        <dbReference type="SAM" id="Phobius"/>
    </source>
</evidence>
<gene>
    <name evidence="7" type="ORF">SDC9_107495</name>
</gene>
<dbReference type="GO" id="GO:0005886">
    <property type="term" value="C:plasma membrane"/>
    <property type="evidence" value="ECO:0007669"/>
    <property type="project" value="TreeGrafter"/>
</dbReference>
<evidence type="ECO:0000313" key="7">
    <source>
        <dbReference type="EMBL" id="MPM60643.1"/>
    </source>
</evidence>
<keyword evidence="2 5" id="KW-0812">Transmembrane</keyword>
<sequence length="140" mass="15734">MTWIWLIIILISLIVEVLTQQLVSVWFAAAALVSFIVSIRNGAVALQWILFVVLSFVFMVVIRKYAQKQLTPNFEATNVDRYLGREATVLKVPEKTGKGEVKIDGVEWNAVWEMSDSMVEPGDQVEIVGVEGSKLIVRPK</sequence>
<dbReference type="InterPro" id="IPR002810">
    <property type="entry name" value="NfeD-like_C"/>
</dbReference>
<comment type="caution">
    <text evidence="7">The sequence shown here is derived from an EMBL/GenBank/DDBJ whole genome shotgun (WGS) entry which is preliminary data.</text>
</comment>
<dbReference type="InterPro" id="IPR012340">
    <property type="entry name" value="NA-bd_OB-fold"/>
</dbReference>
<feature type="transmembrane region" description="Helical" evidence="5">
    <location>
        <begin position="43"/>
        <end position="62"/>
    </location>
</feature>